<evidence type="ECO:0000256" key="1">
    <source>
        <dbReference type="SAM" id="MobiDB-lite"/>
    </source>
</evidence>
<dbReference type="AlphaFoldDB" id="Q6K4P4"/>
<evidence type="ECO:0000313" key="3">
    <source>
        <dbReference type="Proteomes" id="UP000000763"/>
    </source>
</evidence>
<feature type="compositionally biased region" description="Basic and acidic residues" evidence="1">
    <location>
        <begin position="113"/>
        <end position="122"/>
    </location>
</feature>
<feature type="region of interest" description="Disordered" evidence="1">
    <location>
        <begin position="289"/>
        <end position="346"/>
    </location>
</feature>
<feature type="compositionally biased region" description="Gly residues" evidence="1">
    <location>
        <begin position="157"/>
        <end position="168"/>
    </location>
</feature>
<proteinExistence type="predicted"/>
<organism evidence="2 3">
    <name type="scientific">Oryza sativa subsp. japonica</name>
    <name type="common">Rice</name>
    <dbReference type="NCBI Taxonomy" id="39947"/>
    <lineage>
        <taxon>Eukaryota</taxon>
        <taxon>Viridiplantae</taxon>
        <taxon>Streptophyta</taxon>
        <taxon>Embryophyta</taxon>
        <taxon>Tracheophyta</taxon>
        <taxon>Spermatophyta</taxon>
        <taxon>Magnoliopsida</taxon>
        <taxon>Liliopsida</taxon>
        <taxon>Poales</taxon>
        <taxon>Poaceae</taxon>
        <taxon>BOP clade</taxon>
        <taxon>Oryzoideae</taxon>
        <taxon>Oryzeae</taxon>
        <taxon>Oryzinae</taxon>
        <taxon>Oryza</taxon>
        <taxon>Oryza sativa</taxon>
    </lineage>
</organism>
<feature type="region of interest" description="Disordered" evidence="1">
    <location>
        <begin position="103"/>
        <end position="172"/>
    </location>
</feature>
<dbReference type="Proteomes" id="UP000000763">
    <property type="component" value="Chromosome 2"/>
</dbReference>
<protein>
    <submittedName>
        <fullName evidence="2">Uncharacterized protein</fullName>
    </submittedName>
</protein>
<evidence type="ECO:0000313" key="2">
    <source>
        <dbReference type="EMBL" id="BAD19859.1"/>
    </source>
</evidence>
<reference evidence="3" key="2">
    <citation type="journal article" date="2008" name="Nucleic Acids Res.">
        <title>The rice annotation project database (RAP-DB): 2008 update.</title>
        <authorList>
            <consortium name="The rice annotation project (RAP)"/>
        </authorList>
    </citation>
    <scope>GENOME REANNOTATION</scope>
    <source>
        <strain evidence="3">cv. Nipponbare</strain>
    </source>
</reference>
<name>Q6K4P4_ORYSJ</name>
<reference evidence="3" key="1">
    <citation type="journal article" date="2005" name="Nature">
        <title>The map-based sequence of the rice genome.</title>
        <authorList>
            <consortium name="International rice genome sequencing project (IRGSP)"/>
            <person name="Matsumoto T."/>
            <person name="Wu J."/>
            <person name="Kanamori H."/>
            <person name="Katayose Y."/>
            <person name="Fujisawa M."/>
            <person name="Namiki N."/>
            <person name="Mizuno H."/>
            <person name="Yamamoto K."/>
            <person name="Antonio B.A."/>
            <person name="Baba T."/>
            <person name="Sakata K."/>
            <person name="Nagamura Y."/>
            <person name="Aoki H."/>
            <person name="Arikawa K."/>
            <person name="Arita K."/>
            <person name="Bito T."/>
            <person name="Chiden Y."/>
            <person name="Fujitsuka N."/>
            <person name="Fukunaka R."/>
            <person name="Hamada M."/>
            <person name="Harada C."/>
            <person name="Hayashi A."/>
            <person name="Hijishita S."/>
            <person name="Honda M."/>
            <person name="Hosokawa S."/>
            <person name="Ichikawa Y."/>
            <person name="Idonuma A."/>
            <person name="Iijima M."/>
            <person name="Ikeda M."/>
            <person name="Ikeno M."/>
            <person name="Ito K."/>
            <person name="Ito S."/>
            <person name="Ito T."/>
            <person name="Ito Y."/>
            <person name="Ito Y."/>
            <person name="Iwabuchi A."/>
            <person name="Kamiya K."/>
            <person name="Karasawa W."/>
            <person name="Kurita K."/>
            <person name="Katagiri S."/>
            <person name="Kikuta A."/>
            <person name="Kobayashi H."/>
            <person name="Kobayashi N."/>
            <person name="Machita K."/>
            <person name="Maehara T."/>
            <person name="Masukawa M."/>
            <person name="Mizubayashi T."/>
            <person name="Mukai Y."/>
            <person name="Nagasaki H."/>
            <person name="Nagata Y."/>
            <person name="Naito S."/>
            <person name="Nakashima M."/>
            <person name="Nakama Y."/>
            <person name="Nakamichi Y."/>
            <person name="Nakamura M."/>
            <person name="Meguro A."/>
            <person name="Negishi M."/>
            <person name="Ohta I."/>
            <person name="Ohta T."/>
            <person name="Okamoto M."/>
            <person name="Ono N."/>
            <person name="Saji S."/>
            <person name="Sakaguchi M."/>
            <person name="Sakai K."/>
            <person name="Shibata M."/>
            <person name="Shimokawa T."/>
            <person name="Song J."/>
            <person name="Takazaki Y."/>
            <person name="Terasawa K."/>
            <person name="Tsugane M."/>
            <person name="Tsuji K."/>
            <person name="Ueda S."/>
            <person name="Waki K."/>
            <person name="Yamagata H."/>
            <person name="Yamamoto M."/>
            <person name="Yamamoto S."/>
            <person name="Yamane H."/>
            <person name="Yoshiki S."/>
            <person name="Yoshihara R."/>
            <person name="Yukawa K."/>
            <person name="Zhong H."/>
            <person name="Yano M."/>
            <person name="Yuan Q."/>
            <person name="Ouyang S."/>
            <person name="Liu J."/>
            <person name="Jones K.M."/>
            <person name="Gansberger K."/>
            <person name="Moffat K."/>
            <person name="Hill J."/>
            <person name="Bera J."/>
            <person name="Fadrosh D."/>
            <person name="Jin S."/>
            <person name="Johri S."/>
            <person name="Kim M."/>
            <person name="Overton L."/>
            <person name="Reardon M."/>
            <person name="Tsitrin T."/>
            <person name="Vuong H."/>
            <person name="Weaver B."/>
            <person name="Ciecko A."/>
            <person name="Tallon L."/>
            <person name="Jackson J."/>
            <person name="Pai G."/>
            <person name="Aken S.V."/>
            <person name="Utterback T."/>
            <person name="Reidmuller S."/>
            <person name="Feldblyum T."/>
            <person name="Hsiao J."/>
            <person name="Zismann V."/>
            <person name="Iobst S."/>
            <person name="de Vazeille A.R."/>
            <person name="Buell C.R."/>
            <person name="Ying K."/>
            <person name="Li Y."/>
            <person name="Lu T."/>
            <person name="Huang Y."/>
            <person name="Zhao Q."/>
            <person name="Feng Q."/>
            <person name="Zhang L."/>
            <person name="Zhu J."/>
            <person name="Weng Q."/>
            <person name="Mu J."/>
            <person name="Lu Y."/>
            <person name="Fan D."/>
            <person name="Liu Y."/>
            <person name="Guan J."/>
            <person name="Zhang Y."/>
            <person name="Yu S."/>
            <person name="Liu X."/>
            <person name="Zhang Y."/>
            <person name="Hong G."/>
            <person name="Han B."/>
            <person name="Choisne N."/>
            <person name="Demange N."/>
            <person name="Orjeda G."/>
            <person name="Samain S."/>
            <person name="Cattolico L."/>
            <person name="Pelletier E."/>
            <person name="Couloux A."/>
            <person name="Segurens B."/>
            <person name="Wincker P."/>
            <person name="D'Hont A."/>
            <person name="Scarpelli C."/>
            <person name="Weissenbach J."/>
            <person name="Salanoubat M."/>
            <person name="Quetier F."/>
            <person name="Yu Y."/>
            <person name="Kim H.R."/>
            <person name="Rambo T."/>
            <person name="Currie J."/>
            <person name="Collura K."/>
            <person name="Luo M."/>
            <person name="Yang T."/>
            <person name="Ammiraju J.S.S."/>
            <person name="Engler F."/>
            <person name="Soderlund C."/>
            <person name="Wing R.A."/>
            <person name="Palmer L.E."/>
            <person name="de la Bastide M."/>
            <person name="Spiegel L."/>
            <person name="Nascimento L."/>
            <person name="Zutavern T."/>
            <person name="O'Shaughnessy A."/>
            <person name="Dike S."/>
            <person name="Dedhia N."/>
            <person name="Preston R."/>
            <person name="Balija V."/>
            <person name="McCombie W.R."/>
            <person name="Chow T."/>
            <person name="Chen H."/>
            <person name="Chung M."/>
            <person name="Chen C."/>
            <person name="Shaw J."/>
            <person name="Wu H."/>
            <person name="Hsiao K."/>
            <person name="Chao Y."/>
            <person name="Chu M."/>
            <person name="Cheng C."/>
            <person name="Hour A."/>
            <person name="Lee P."/>
            <person name="Lin S."/>
            <person name="Lin Y."/>
            <person name="Liou J."/>
            <person name="Liu S."/>
            <person name="Hsing Y."/>
            <person name="Raghuvanshi S."/>
            <person name="Mohanty A."/>
            <person name="Bharti A.K."/>
            <person name="Gaur A."/>
            <person name="Gupta V."/>
            <person name="Kumar D."/>
            <person name="Ravi V."/>
            <person name="Vij S."/>
            <person name="Kapur A."/>
            <person name="Khurana P."/>
            <person name="Khurana P."/>
            <person name="Khurana J.P."/>
            <person name="Tyagi A.K."/>
            <person name="Gaikwad K."/>
            <person name="Singh A."/>
            <person name="Dalal V."/>
            <person name="Srivastava S."/>
            <person name="Dixit A."/>
            <person name="Pal A.K."/>
            <person name="Ghazi I.A."/>
            <person name="Yadav M."/>
            <person name="Pandit A."/>
            <person name="Bhargava A."/>
            <person name="Sureshbabu K."/>
            <person name="Batra K."/>
            <person name="Sharma T.R."/>
            <person name="Mohapatra T."/>
            <person name="Singh N.K."/>
            <person name="Messing J."/>
            <person name="Nelson A.B."/>
            <person name="Fuks G."/>
            <person name="Kavchok S."/>
            <person name="Keizer G."/>
            <person name="Linton E."/>
            <person name="Llaca V."/>
            <person name="Song R."/>
            <person name="Tanyolac B."/>
            <person name="Young S."/>
            <person name="Ho-Il K."/>
            <person name="Hahn J.H."/>
            <person name="Sangsakoo G."/>
            <person name="Vanavichit A."/>
            <person name="de Mattos Luiz.A.T."/>
            <person name="Zimmer P.D."/>
            <person name="Malone G."/>
            <person name="Dellagostin O."/>
            <person name="de Oliveira A.C."/>
            <person name="Bevan M."/>
            <person name="Bancroft I."/>
            <person name="Minx P."/>
            <person name="Cordum H."/>
            <person name="Wilson R."/>
            <person name="Cheng Z."/>
            <person name="Jin W."/>
            <person name="Jiang J."/>
            <person name="Leong S.A."/>
            <person name="Iwama H."/>
            <person name="Gojobori T."/>
            <person name="Itoh T."/>
            <person name="Niimura Y."/>
            <person name="Fujii Y."/>
            <person name="Habara T."/>
            <person name="Sakai H."/>
            <person name="Sato Y."/>
            <person name="Wilson G."/>
            <person name="Kumar K."/>
            <person name="McCouch S."/>
            <person name="Juretic N."/>
            <person name="Hoen D."/>
            <person name="Wright S."/>
            <person name="Bruskiewich R."/>
            <person name="Bureau T."/>
            <person name="Miyao A."/>
            <person name="Hirochika H."/>
            <person name="Nishikawa T."/>
            <person name="Kadowaki K."/>
            <person name="Sugiura M."/>
            <person name="Burr B."/>
            <person name="Sasaki T."/>
        </authorList>
    </citation>
    <scope>NUCLEOTIDE SEQUENCE [LARGE SCALE GENOMIC DNA]</scope>
    <source>
        <strain evidence="3">cv. Nipponbare</strain>
    </source>
</reference>
<gene>
    <name evidence="2" type="primary">OSJNBa0054K20.19</name>
</gene>
<accession>Q6K4P4</accession>
<sequence length="346" mass="35875">MTPLPANHLPHHVGTPTNFHVSPRLRQGPPAMAQPVHWLAREAADDDRMGIGETAAARASRGGVGHHYIPSFYMPISDHSRKADQTAYYRRPCILVKQPNNWAGAGHGSGRSGGERGVKDDGAAELPSLFPGGQRVQRRPARQGGKGGGPITSDGWHCGGYSGQGRKGGSTMPPLLTVKELNVAQLGAGVRQATCDVATWEKGPHDVGGLGGRGGRLGGHGAPAFSRAASSLFLPAERRRPDQARGKAVLHALPLLPHRAVFGRFSRHGARLTAGGVVAERRDGWSGGAAADRGVSGGAGGAPAAAGHGRRRWPGEEVAGERGSSTPSAAPPAMGLDITSPGRLRV</sequence>
<dbReference type="EMBL" id="AP005535">
    <property type="protein sequence ID" value="BAD19859.1"/>
    <property type="molecule type" value="Genomic_DNA"/>
</dbReference>